<protein>
    <submittedName>
        <fullName evidence="8">Lysophospholipid acyltransferase</fullName>
    </submittedName>
</protein>
<comment type="subcellular location">
    <subcellularLocation>
        <location evidence="1">Endomembrane system</location>
        <topology evidence="1">Peripheral membrane protein</topology>
    </subcellularLocation>
</comment>
<feature type="domain" description="Phospholipid/glycerol acyltransferase" evidence="7">
    <location>
        <begin position="107"/>
        <end position="236"/>
    </location>
</feature>
<dbReference type="Pfam" id="PF01553">
    <property type="entry name" value="Acyltransferase"/>
    <property type="match status" value="1"/>
</dbReference>
<evidence type="ECO:0000259" key="7">
    <source>
        <dbReference type="SMART" id="SM00563"/>
    </source>
</evidence>
<dbReference type="PANTHER" id="PTHR12563">
    <property type="entry name" value="GLYCEROL-3-PHOSPHATE ACYLTRANSFERASE"/>
    <property type="match status" value="1"/>
</dbReference>
<keyword evidence="5 8" id="KW-0012">Acyltransferase</keyword>
<evidence type="ECO:0000313" key="8">
    <source>
        <dbReference type="EMBL" id="GAA2125255.1"/>
    </source>
</evidence>
<proteinExistence type="inferred from homology"/>
<dbReference type="RefSeq" id="WP_344303837.1">
    <property type="nucleotide sequence ID" value="NZ_BAAAQQ010000011.1"/>
</dbReference>
<reference evidence="9" key="1">
    <citation type="journal article" date="2019" name="Int. J. Syst. Evol. Microbiol.">
        <title>The Global Catalogue of Microorganisms (GCM) 10K type strain sequencing project: providing services to taxonomists for standard genome sequencing and annotation.</title>
        <authorList>
            <consortium name="The Broad Institute Genomics Platform"/>
            <consortium name="The Broad Institute Genome Sequencing Center for Infectious Disease"/>
            <person name="Wu L."/>
            <person name="Ma J."/>
        </authorList>
    </citation>
    <scope>NUCLEOTIDE SEQUENCE [LARGE SCALE GENOMIC DNA]</scope>
    <source>
        <strain evidence="9">JCM 16021</strain>
    </source>
</reference>
<comment type="caution">
    <text evidence="8">The sequence shown here is derived from an EMBL/GenBank/DDBJ whole genome shotgun (WGS) entry which is preliminary data.</text>
</comment>
<dbReference type="EMBL" id="BAAAQQ010000011">
    <property type="protein sequence ID" value="GAA2125255.1"/>
    <property type="molecule type" value="Genomic_DNA"/>
</dbReference>
<dbReference type="CDD" id="cd07993">
    <property type="entry name" value="LPLAT_DHAPAT-like"/>
    <property type="match status" value="1"/>
</dbReference>
<dbReference type="PIRSF" id="PIRSF000437">
    <property type="entry name" value="GPAT_DHAPAT"/>
    <property type="match status" value="1"/>
</dbReference>
<dbReference type="InterPro" id="IPR045520">
    <property type="entry name" value="GPAT/DHAPAT_C"/>
</dbReference>
<dbReference type="InterPro" id="IPR022284">
    <property type="entry name" value="GPAT/DHAPAT"/>
</dbReference>
<dbReference type="SMART" id="SM00563">
    <property type="entry name" value="PlsC"/>
    <property type="match status" value="1"/>
</dbReference>
<comment type="similarity">
    <text evidence="2">Belongs to the GPAT/DAPAT family.</text>
</comment>
<accession>A0ABP5K0A2</accession>
<feature type="region of interest" description="Disordered" evidence="6">
    <location>
        <begin position="1"/>
        <end position="25"/>
    </location>
</feature>
<dbReference type="PANTHER" id="PTHR12563:SF17">
    <property type="entry name" value="DIHYDROXYACETONE PHOSPHATE ACYLTRANSFERASE"/>
    <property type="match status" value="1"/>
</dbReference>
<evidence type="ECO:0000256" key="2">
    <source>
        <dbReference type="ARBA" id="ARBA00007937"/>
    </source>
</evidence>
<keyword evidence="9" id="KW-1185">Reference proteome</keyword>
<evidence type="ECO:0000256" key="1">
    <source>
        <dbReference type="ARBA" id="ARBA00004184"/>
    </source>
</evidence>
<organism evidence="8 9">
    <name type="scientific">Nocardioides bigeumensis</name>
    <dbReference type="NCBI Taxonomy" id="433657"/>
    <lineage>
        <taxon>Bacteria</taxon>
        <taxon>Bacillati</taxon>
        <taxon>Actinomycetota</taxon>
        <taxon>Actinomycetes</taxon>
        <taxon>Propionibacteriales</taxon>
        <taxon>Nocardioidaceae</taxon>
        <taxon>Nocardioides</taxon>
    </lineage>
</organism>
<dbReference type="GO" id="GO:0016746">
    <property type="term" value="F:acyltransferase activity"/>
    <property type="evidence" value="ECO:0007669"/>
    <property type="project" value="UniProtKB-KW"/>
</dbReference>
<evidence type="ECO:0000256" key="3">
    <source>
        <dbReference type="ARBA" id="ARBA00022679"/>
    </source>
</evidence>
<dbReference type="InterPro" id="IPR041728">
    <property type="entry name" value="GPAT/DHAPAT_LPLAT"/>
</dbReference>
<dbReference type="Proteomes" id="UP001500575">
    <property type="component" value="Unassembled WGS sequence"/>
</dbReference>
<keyword evidence="4" id="KW-0472">Membrane</keyword>
<keyword evidence="3" id="KW-0808">Transferase</keyword>
<dbReference type="SUPFAM" id="SSF69593">
    <property type="entry name" value="Glycerol-3-phosphate (1)-acyltransferase"/>
    <property type="match status" value="1"/>
</dbReference>
<gene>
    <name evidence="8" type="ORF">GCM10009843_22760</name>
</gene>
<dbReference type="Pfam" id="PF19277">
    <property type="entry name" value="GPAT_C"/>
    <property type="match status" value="1"/>
</dbReference>
<evidence type="ECO:0000256" key="4">
    <source>
        <dbReference type="ARBA" id="ARBA00023136"/>
    </source>
</evidence>
<feature type="compositionally biased region" description="Basic and acidic residues" evidence="6">
    <location>
        <begin position="11"/>
        <end position="22"/>
    </location>
</feature>
<sequence>MGLLDRTSASRGRDDDAPKGDSRAVTSIARSQRYAEAVEELAGKTGRDVEEIRTDAIACLEELASQVDDQATAAWDRMGRWLTRSYDVDADVSDLPALRELDRKHSLVFLPNHRSYLDPLVLRAALAKHGFKPNYVLGGINLALWPLSELGRRAGLIFIRRSTRDDPVYPAMLRLYLGYLLQRHANLEWYFEGGRTRTGKLRPPKMGVLKWLVDAFVANGAQADDVLLVPVAIVYDQQHEVSALSAEESGGKKTPESLAWVVRFARAQGRRRGRAHVRFGPTLSLREALDEAAARAGSGDSSEVVPRVAFEVAHRINNATPITPAALVTFGLLDNDGRAMTLEETLTILEPLLDYVRKRRLPLTADVDLGRPEGLRRAMRTLVREGVIEEYDGGLEPVYVIAPGRAHEAGFYRNTVTHYFITRAIAEVAALQTSEIEDAPVTTQTWKHALALRDLLKYEFFFATKAEYDADLRAEVALARPDWTDETAITTTELAAAVRDSELLIAHRVIGPFLESYQVVADRLATREPAAPLDQDALILESLGVAKQRWMQQALHSPESISKDLMSGCLKLAENRGLLGPGGEELRAAREAFAAELGEVVRAVGVVRQIALSSLLGKVEGASEAGA</sequence>
<evidence type="ECO:0000256" key="5">
    <source>
        <dbReference type="ARBA" id="ARBA00023315"/>
    </source>
</evidence>
<dbReference type="InterPro" id="IPR002123">
    <property type="entry name" value="Plipid/glycerol_acylTrfase"/>
</dbReference>
<evidence type="ECO:0000313" key="9">
    <source>
        <dbReference type="Proteomes" id="UP001500575"/>
    </source>
</evidence>
<name>A0ABP5K0A2_9ACTN</name>
<evidence type="ECO:0000256" key="6">
    <source>
        <dbReference type="SAM" id="MobiDB-lite"/>
    </source>
</evidence>